<reference evidence="7 8" key="1">
    <citation type="submission" date="2013-11" db="EMBL/GenBank/DDBJ databases">
        <title>The Genome Sequence of Phytophthora parasitica P1976.</title>
        <authorList>
            <consortium name="The Broad Institute Genomics Platform"/>
            <person name="Russ C."/>
            <person name="Tyler B."/>
            <person name="Panabieres F."/>
            <person name="Shan W."/>
            <person name="Tripathy S."/>
            <person name="Grunwald N."/>
            <person name="Machado M."/>
            <person name="Johnson C.S."/>
            <person name="Walker B."/>
            <person name="Young S."/>
            <person name="Zeng Q."/>
            <person name="Gargeya S."/>
            <person name="Fitzgerald M."/>
            <person name="Haas B."/>
            <person name="Abouelleil A."/>
            <person name="Allen A.W."/>
            <person name="Alvarado L."/>
            <person name="Arachchi H.M."/>
            <person name="Berlin A.M."/>
            <person name="Chapman S.B."/>
            <person name="Gainer-Dewar J."/>
            <person name="Goldberg J."/>
            <person name="Griggs A."/>
            <person name="Gujja S."/>
            <person name="Hansen M."/>
            <person name="Howarth C."/>
            <person name="Imamovic A."/>
            <person name="Ireland A."/>
            <person name="Larimer J."/>
            <person name="McCowan C."/>
            <person name="Murphy C."/>
            <person name="Pearson M."/>
            <person name="Poon T.W."/>
            <person name="Priest M."/>
            <person name="Roberts A."/>
            <person name="Saif S."/>
            <person name="Shea T."/>
            <person name="Sisk P."/>
            <person name="Sykes S."/>
            <person name="Wortman J."/>
            <person name="Nusbaum C."/>
            <person name="Birren B."/>
        </authorList>
    </citation>
    <scope>NUCLEOTIDE SEQUENCE [LARGE SCALE GENOMIC DNA]</scope>
    <source>
        <strain evidence="7 8">P1976</strain>
    </source>
</reference>
<evidence type="ECO:0000256" key="1">
    <source>
        <dbReference type="ARBA" id="ARBA00004340"/>
    </source>
</evidence>
<feature type="compositionally biased region" description="Low complexity" evidence="4">
    <location>
        <begin position="379"/>
        <end position="399"/>
    </location>
</feature>
<dbReference type="GO" id="GO:0043657">
    <property type="term" value="C:host cell"/>
    <property type="evidence" value="ECO:0007669"/>
    <property type="project" value="UniProtKB-SubCell"/>
</dbReference>
<dbReference type="GO" id="GO:0005576">
    <property type="term" value="C:extracellular region"/>
    <property type="evidence" value="ECO:0007669"/>
    <property type="project" value="UniProtKB-SubCell"/>
</dbReference>
<dbReference type="OrthoDB" id="121753at2759"/>
<protein>
    <recommendedName>
        <fullName evidence="6">Crinkler effector protein N-terminal domain-containing protein</fullName>
    </recommendedName>
</protein>
<dbReference type="InterPro" id="IPR045379">
    <property type="entry name" value="Crinkler_N"/>
</dbReference>
<keyword evidence="5" id="KW-0732">Signal</keyword>
<sequence length="911" mass="101928">MVKLFCAVVGAAGSAFSVGVDESDTVDDLKKAIRAEPEFGYPNSKMNLFLAKRGDAWLTANEVKGVSDTSGLTHLDVARAEISVVGLSEKDVRHQVDKHQVAAGNGPVNVMVVVVPTEEVVVPALSQQSFFWKEPKSLVATTGANWDFQNSLDLGKLASAIGRHYQAWRDGKTDKRCHPLFVCLDGPGTGKSRLLDEFPNVLQQQIFRDETQGDPAMKHLLRQAYTFTITFENGTTKPGNFTDPGQAIGTRMLYQLQDSVIWEEFLLNRANHVVPTQVLSILSAITGTDSSEMPTEVLDSSDEGEEASSSSDSSDYSDSDRAEDGSRDDAGASMSRVSKKRKKRSSHPRKQKKKQHKKSKVRRKSRRSKRHRDSEAEQSDASAAYSGSQSSDDSLLDDPAPLSIRVPELDVKLFGSWEELDKYLANYSRKTYQLYSVRTATPVKTRNERIKKSRMPYKTIPEELEFYNNTFVSPDCVRKLFPGSKDSDFYTVFASLCDLVNASKSWVIVICAATIYQPVDEFLAASPQWREMLQTTSLKRPKINGRDVFDTFAYGNGALTQLLVDDMGGHGRALEELFNVMLQNQGQAFEFIPVMHNVLAAIRQAYPAIVAQMQSMKQAFLAVISRRSVDGNSRFGSLTLDQVISCGLIRLDGTHLQCPFVLYMLLETHDIPWNKQTTYAPAERLEDLKPWQLWEQFNCKFRALKSEAFSQKEPVLWTDIHYGARFGDGCKQHVIERQLTYALADKRMPTKTKGFKKGRCSCGNDRGKCFLYQPADGSPSGDAFLCLEDATKGFFHEVHQCKCVEGKLSLDVFDQVTADLRILPNSAFVDATCWEAYYGPFAARAFFIKSVPLPCINTSSQVQLEFVEGVDPRYSARIAKKRPFASLEDALVKTKIPAKVLKRFNFNTDSR</sequence>
<evidence type="ECO:0000256" key="4">
    <source>
        <dbReference type="SAM" id="MobiDB-lite"/>
    </source>
</evidence>
<comment type="subcellular location">
    <subcellularLocation>
        <location evidence="1">Host cell</location>
    </subcellularLocation>
    <subcellularLocation>
        <location evidence="2">Secreted</location>
    </subcellularLocation>
</comment>
<dbReference type="CDD" id="cd17039">
    <property type="entry name" value="Ubl_ubiquitin_like"/>
    <property type="match status" value="1"/>
</dbReference>
<feature type="signal peptide" evidence="5">
    <location>
        <begin position="1"/>
        <end position="17"/>
    </location>
</feature>
<feature type="compositionally biased region" description="Low complexity" evidence="4">
    <location>
        <begin position="307"/>
        <end position="316"/>
    </location>
</feature>
<evidence type="ECO:0000259" key="6">
    <source>
        <dbReference type="Pfam" id="PF20147"/>
    </source>
</evidence>
<organism evidence="7 8">
    <name type="scientific">Phytophthora nicotianae P1976</name>
    <dbReference type="NCBI Taxonomy" id="1317066"/>
    <lineage>
        <taxon>Eukaryota</taxon>
        <taxon>Sar</taxon>
        <taxon>Stramenopiles</taxon>
        <taxon>Oomycota</taxon>
        <taxon>Peronosporomycetes</taxon>
        <taxon>Peronosporales</taxon>
        <taxon>Peronosporaceae</taxon>
        <taxon>Phytophthora</taxon>
    </lineage>
</organism>
<evidence type="ECO:0000256" key="2">
    <source>
        <dbReference type="ARBA" id="ARBA00004613"/>
    </source>
</evidence>
<dbReference type="Proteomes" id="UP000028582">
    <property type="component" value="Unassembled WGS sequence"/>
</dbReference>
<proteinExistence type="predicted"/>
<evidence type="ECO:0000313" key="8">
    <source>
        <dbReference type="Proteomes" id="UP000028582"/>
    </source>
</evidence>
<feature type="region of interest" description="Disordered" evidence="4">
    <location>
        <begin position="290"/>
        <end position="399"/>
    </location>
</feature>
<dbReference type="AlphaFoldDB" id="A0A080ZC56"/>
<feature type="chain" id="PRO_5001753004" description="Crinkler effector protein N-terminal domain-containing protein" evidence="5">
    <location>
        <begin position="18"/>
        <end position="911"/>
    </location>
</feature>
<dbReference type="Pfam" id="PF20147">
    <property type="entry name" value="Crinkler"/>
    <property type="match status" value="1"/>
</dbReference>
<feature type="compositionally biased region" description="Basic and acidic residues" evidence="4">
    <location>
        <begin position="318"/>
        <end position="330"/>
    </location>
</feature>
<keyword evidence="3" id="KW-0964">Secreted</keyword>
<dbReference type="EMBL" id="ANJA01003307">
    <property type="protein sequence ID" value="ETO64217.1"/>
    <property type="molecule type" value="Genomic_DNA"/>
</dbReference>
<feature type="domain" description="Crinkler effector protein N-terminal" evidence="6">
    <location>
        <begin position="2"/>
        <end position="74"/>
    </location>
</feature>
<feature type="compositionally biased region" description="Basic residues" evidence="4">
    <location>
        <begin position="337"/>
        <end position="371"/>
    </location>
</feature>
<accession>A0A080ZC56</accession>
<dbReference type="SUPFAM" id="SSF81585">
    <property type="entry name" value="PsbU/PolX domain-like"/>
    <property type="match status" value="1"/>
</dbReference>
<evidence type="ECO:0000256" key="3">
    <source>
        <dbReference type="ARBA" id="ARBA00022525"/>
    </source>
</evidence>
<name>A0A080ZC56_PHYNI</name>
<evidence type="ECO:0000256" key="5">
    <source>
        <dbReference type="SAM" id="SignalP"/>
    </source>
</evidence>
<comment type="caution">
    <text evidence="7">The sequence shown here is derived from an EMBL/GenBank/DDBJ whole genome shotgun (WGS) entry which is preliminary data.</text>
</comment>
<gene>
    <name evidence="7" type="ORF">F444_18206</name>
</gene>
<evidence type="ECO:0000313" key="7">
    <source>
        <dbReference type="EMBL" id="ETO64217.1"/>
    </source>
</evidence>